<accession>A0A1W0A4M8</accession>
<reference evidence="2 3" key="1">
    <citation type="journal article" date="2014" name="Genome Biol. Evol.">
        <title>The secreted proteins of Achlya hypogyna and Thraustotheca clavata identify the ancestral oomycete secretome and reveal gene acquisitions by horizontal gene transfer.</title>
        <authorList>
            <person name="Misner I."/>
            <person name="Blouin N."/>
            <person name="Leonard G."/>
            <person name="Richards T.A."/>
            <person name="Lane C.E."/>
        </authorList>
    </citation>
    <scope>NUCLEOTIDE SEQUENCE [LARGE SCALE GENOMIC DNA]</scope>
    <source>
        <strain evidence="2 3">ATCC 34112</strain>
    </source>
</reference>
<gene>
    <name evidence="2" type="ORF">THRCLA_02817</name>
</gene>
<organism evidence="2 3">
    <name type="scientific">Thraustotheca clavata</name>
    <dbReference type="NCBI Taxonomy" id="74557"/>
    <lineage>
        <taxon>Eukaryota</taxon>
        <taxon>Sar</taxon>
        <taxon>Stramenopiles</taxon>
        <taxon>Oomycota</taxon>
        <taxon>Saprolegniomycetes</taxon>
        <taxon>Saprolegniales</taxon>
        <taxon>Achlyaceae</taxon>
        <taxon>Thraustotheca</taxon>
    </lineage>
</organism>
<dbReference type="Proteomes" id="UP000243217">
    <property type="component" value="Unassembled WGS sequence"/>
</dbReference>
<keyword evidence="3" id="KW-1185">Reference proteome</keyword>
<dbReference type="AlphaFoldDB" id="A0A1W0A4M8"/>
<evidence type="ECO:0008006" key="4">
    <source>
        <dbReference type="Google" id="ProtNLM"/>
    </source>
</evidence>
<comment type="caution">
    <text evidence="2">The sequence shown here is derived from an EMBL/GenBank/DDBJ whole genome shotgun (WGS) entry which is preliminary data.</text>
</comment>
<protein>
    <recommendedName>
        <fullName evidence="4">HAUS augmin-like complex subunit 3 N-terminal domain-containing protein</fullName>
    </recommendedName>
</protein>
<dbReference type="EMBL" id="JNBS01000519">
    <property type="protein sequence ID" value="OQS04990.1"/>
    <property type="molecule type" value="Genomic_DNA"/>
</dbReference>
<evidence type="ECO:0000256" key="1">
    <source>
        <dbReference type="SAM" id="Coils"/>
    </source>
</evidence>
<keyword evidence="1" id="KW-0175">Coiled coil</keyword>
<evidence type="ECO:0000313" key="2">
    <source>
        <dbReference type="EMBL" id="OQS04990.1"/>
    </source>
</evidence>
<evidence type="ECO:0000313" key="3">
    <source>
        <dbReference type="Proteomes" id="UP000243217"/>
    </source>
</evidence>
<sequence length="539" mass="61057">MAHKGDMTLTQKLSELGYPLNTRTEALESLYGYPSMRLQSFLHWFVNGLDAKTCALTANFTPEDLMLLNLSEILTGEALEAKENEVVGDENDSAEEVEDEDVLQEDIDHLEQLIAVEMKKQSVLHHAVENKRAECAALNEENILQDEPMDESSLGDAVDNLLSNLDQENNKFKLAFLAPQTCGFLAVQEDKILDAIQNVLVNGPRKRSSSIGSTTLETIPESPSHSSQVRWLHESLLKEMPMVNATKEREYVLSSVEFNRLVKAFPKGEIYALNSSLEMAKRKAMHMYRHQQSQHVLDRCRLMPSNVLTKNYQELTQRTTELQQQTQRILTHILPQRLEQLGRLQMTSVVLGDYMGKVTRQSKYLNQQDEVTGAESIGVLLSQLLTFEKGQMASIQADLQGLKSNIDNHSIALARRMQTRPFGLPDISSESKLLIDLIQSVLGPTTGSLDEQCRAHASQMEQLESIRSNIRDEYRLALQKQLNIITELKESLNAMELDTYQAVETLEVKKNQINRGITAATKKFQEYENILLHKKKSKF</sequence>
<feature type="coiled-coil region" evidence="1">
    <location>
        <begin position="460"/>
        <end position="498"/>
    </location>
</feature>
<dbReference type="OrthoDB" id="72002at2759"/>
<proteinExistence type="predicted"/>
<name>A0A1W0A4M8_9STRA</name>